<evidence type="ECO:0000256" key="7">
    <source>
        <dbReference type="PIRSR" id="PIRSR618044-1"/>
    </source>
</evidence>
<feature type="domain" description="Peptidase S11 D-alanyl-D-alanine carboxypeptidase A N-terminal" evidence="10">
    <location>
        <begin position="54"/>
        <end position="277"/>
    </location>
</feature>
<evidence type="ECO:0000313" key="11">
    <source>
        <dbReference type="EMBL" id="KKQ36143.1"/>
    </source>
</evidence>
<dbReference type="GO" id="GO:0008360">
    <property type="term" value="P:regulation of cell shape"/>
    <property type="evidence" value="ECO:0007669"/>
    <property type="project" value="UniProtKB-KW"/>
</dbReference>
<dbReference type="Gene3D" id="3.40.710.10">
    <property type="entry name" value="DD-peptidase/beta-lactamase superfamily"/>
    <property type="match status" value="1"/>
</dbReference>
<keyword evidence="3" id="KW-0378">Hydrolase</keyword>
<evidence type="ECO:0000256" key="9">
    <source>
        <dbReference type="RuleBase" id="RU004016"/>
    </source>
</evidence>
<sequence>MKLLFLSIGTFIFIATSTLVIGSIVLENDKSESLNKQKVFSEESYPTAPVLKKEVKLPEITAYSVFAMDINSGVSLVEINPDEPTLPASTTKIITALTALDYYPLDKNLRVGNISVQGQKMKLLPGEEISVQNLLEGLLIYSANDAAEVLAENYPGGRQNFISAMNLKTKELGLNNSHFYNPTGLDGVGHQSTARDLVFASYNAMKIPFFSETVAKKETSISSIDGKVVHNLKNINELLGEVDGVLGIKTGWTENAKENLVTYVDRNGNKVLIALLGSSDRFGETKVLINWIYDNYEWRQNPQNLQHQFSLAP</sequence>
<feature type="binding site" evidence="8">
    <location>
        <position position="249"/>
    </location>
    <ligand>
        <name>substrate</name>
    </ligand>
</feature>
<evidence type="ECO:0000259" key="10">
    <source>
        <dbReference type="Pfam" id="PF00768"/>
    </source>
</evidence>
<dbReference type="InterPro" id="IPR001967">
    <property type="entry name" value="Peptidase_S11_N"/>
</dbReference>
<dbReference type="STRING" id="1618545.US53_C0063G0005"/>
<evidence type="ECO:0000256" key="3">
    <source>
        <dbReference type="ARBA" id="ARBA00022801"/>
    </source>
</evidence>
<dbReference type="InterPro" id="IPR018044">
    <property type="entry name" value="Peptidase_S11"/>
</dbReference>
<evidence type="ECO:0000256" key="4">
    <source>
        <dbReference type="ARBA" id="ARBA00022960"/>
    </source>
</evidence>
<accession>A0A0G0GYY0</accession>
<reference evidence="11 12" key="1">
    <citation type="journal article" date="2015" name="Nature">
        <title>rRNA introns, odd ribosomes, and small enigmatic genomes across a large radiation of phyla.</title>
        <authorList>
            <person name="Brown C.T."/>
            <person name="Hug L.A."/>
            <person name="Thomas B.C."/>
            <person name="Sharon I."/>
            <person name="Castelle C.J."/>
            <person name="Singh A."/>
            <person name="Wilkins M.J."/>
            <person name="Williams K.H."/>
            <person name="Banfield J.F."/>
        </authorList>
    </citation>
    <scope>NUCLEOTIDE SEQUENCE [LARGE SCALE GENOMIC DNA]</scope>
</reference>
<dbReference type="PANTHER" id="PTHR21581:SF6">
    <property type="entry name" value="TRAFFICKING PROTEIN PARTICLE COMPLEX SUBUNIT 12"/>
    <property type="match status" value="1"/>
</dbReference>
<dbReference type="Pfam" id="PF00768">
    <property type="entry name" value="Peptidase_S11"/>
    <property type="match status" value="1"/>
</dbReference>
<organism evidence="11 12">
    <name type="scientific">Candidatus Woesebacteria bacterium GW2011_GWA1_37_7</name>
    <dbReference type="NCBI Taxonomy" id="1618545"/>
    <lineage>
        <taxon>Bacteria</taxon>
        <taxon>Candidatus Woeseibacteriota</taxon>
    </lineage>
</organism>
<keyword evidence="4" id="KW-0133">Cell shape</keyword>
<comment type="caution">
    <text evidence="11">The sequence shown here is derived from an EMBL/GenBank/DDBJ whole genome shotgun (WGS) entry which is preliminary data.</text>
</comment>
<protein>
    <recommendedName>
        <fullName evidence="10">Peptidase S11 D-alanyl-D-alanine carboxypeptidase A N-terminal domain-containing protein</fullName>
    </recommendedName>
</protein>
<keyword evidence="6" id="KW-0961">Cell wall biogenesis/degradation</keyword>
<evidence type="ECO:0000256" key="2">
    <source>
        <dbReference type="ARBA" id="ARBA00022729"/>
    </source>
</evidence>
<evidence type="ECO:0000256" key="6">
    <source>
        <dbReference type="ARBA" id="ARBA00023316"/>
    </source>
</evidence>
<evidence type="ECO:0000313" key="12">
    <source>
        <dbReference type="Proteomes" id="UP000034591"/>
    </source>
</evidence>
<keyword evidence="2" id="KW-0732">Signal</keyword>
<dbReference type="Proteomes" id="UP000034591">
    <property type="component" value="Unassembled WGS sequence"/>
</dbReference>
<feature type="active site" description="Proton acceptor" evidence="7">
    <location>
        <position position="92"/>
    </location>
</feature>
<dbReference type="SUPFAM" id="SSF56601">
    <property type="entry name" value="beta-lactamase/transpeptidase-like"/>
    <property type="match status" value="1"/>
</dbReference>
<dbReference type="GO" id="GO:0006508">
    <property type="term" value="P:proteolysis"/>
    <property type="evidence" value="ECO:0007669"/>
    <property type="project" value="InterPro"/>
</dbReference>
<dbReference type="PRINTS" id="PR00725">
    <property type="entry name" value="DADACBPTASE1"/>
</dbReference>
<dbReference type="EMBL" id="LBTI01000063">
    <property type="protein sequence ID" value="KKQ36143.1"/>
    <property type="molecule type" value="Genomic_DNA"/>
</dbReference>
<dbReference type="GO" id="GO:0009252">
    <property type="term" value="P:peptidoglycan biosynthetic process"/>
    <property type="evidence" value="ECO:0007669"/>
    <property type="project" value="UniProtKB-KW"/>
</dbReference>
<evidence type="ECO:0000256" key="5">
    <source>
        <dbReference type="ARBA" id="ARBA00022984"/>
    </source>
</evidence>
<proteinExistence type="inferred from homology"/>
<feature type="active site" evidence="7">
    <location>
        <position position="142"/>
    </location>
</feature>
<dbReference type="GO" id="GO:0071555">
    <property type="term" value="P:cell wall organization"/>
    <property type="evidence" value="ECO:0007669"/>
    <property type="project" value="UniProtKB-KW"/>
</dbReference>
<dbReference type="InterPro" id="IPR012338">
    <property type="entry name" value="Beta-lactam/transpept-like"/>
</dbReference>
<evidence type="ECO:0000256" key="8">
    <source>
        <dbReference type="PIRSR" id="PIRSR618044-2"/>
    </source>
</evidence>
<evidence type="ECO:0000256" key="1">
    <source>
        <dbReference type="ARBA" id="ARBA00007164"/>
    </source>
</evidence>
<name>A0A0G0GYY0_9BACT</name>
<gene>
    <name evidence="11" type="ORF">US53_C0063G0005</name>
</gene>
<dbReference type="PANTHER" id="PTHR21581">
    <property type="entry name" value="D-ALANYL-D-ALANINE CARBOXYPEPTIDASE"/>
    <property type="match status" value="1"/>
</dbReference>
<dbReference type="GO" id="GO:0009002">
    <property type="term" value="F:serine-type D-Ala-D-Ala carboxypeptidase activity"/>
    <property type="evidence" value="ECO:0007669"/>
    <property type="project" value="InterPro"/>
</dbReference>
<comment type="similarity">
    <text evidence="1 9">Belongs to the peptidase S11 family.</text>
</comment>
<feature type="active site" description="Acyl-ester intermediate" evidence="7">
    <location>
        <position position="89"/>
    </location>
</feature>
<dbReference type="AlphaFoldDB" id="A0A0G0GYY0"/>
<keyword evidence="5" id="KW-0573">Peptidoglycan synthesis</keyword>